<dbReference type="Proteomes" id="UP000002772">
    <property type="component" value="Unassembled WGS sequence"/>
</dbReference>
<dbReference type="AlphaFoldDB" id="F8N7G3"/>
<dbReference type="OrthoDB" id="9807519at2"/>
<accession>F8N7G3</accession>
<dbReference type="STRING" id="688246.Premu_0938"/>
<dbReference type="FunFam" id="3.20.20.70:FF:000202">
    <property type="entry name" value="Alpha-galactosidase"/>
    <property type="match status" value="1"/>
</dbReference>
<evidence type="ECO:0000256" key="9">
    <source>
        <dbReference type="SAM" id="SignalP"/>
    </source>
</evidence>
<dbReference type="PRINTS" id="PR00740">
    <property type="entry name" value="GLHYDRLASE27"/>
</dbReference>
<comment type="catalytic activity">
    <reaction evidence="1 8">
        <text>Hydrolysis of terminal, non-reducing alpha-D-galactose residues in alpha-D-galactosides, including galactose oligosaccharides, galactomannans and galactolipids.</text>
        <dbReference type="EC" id="3.2.1.22"/>
    </reaction>
</comment>
<keyword evidence="4 9" id="KW-0732">Signal</keyword>
<evidence type="ECO:0000256" key="3">
    <source>
        <dbReference type="ARBA" id="ARBA00012755"/>
    </source>
</evidence>
<dbReference type="PROSITE" id="PS00512">
    <property type="entry name" value="ALPHA_GALACTOSIDASE"/>
    <property type="match status" value="1"/>
</dbReference>
<organism evidence="11 12">
    <name type="scientific">Hallella multisaccharivorax DSM 17128</name>
    <dbReference type="NCBI Taxonomy" id="688246"/>
    <lineage>
        <taxon>Bacteria</taxon>
        <taxon>Pseudomonadati</taxon>
        <taxon>Bacteroidota</taxon>
        <taxon>Bacteroidia</taxon>
        <taxon>Bacteroidales</taxon>
        <taxon>Prevotellaceae</taxon>
        <taxon>Hallella</taxon>
    </lineage>
</organism>
<dbReference type="Pfam" id="PF17801">
    <property type="entry name" value="Melibiase_C"/>
    <property type="match status" value="1"/>
</dbReference>
<keyword evidence="6 8" id="KW-1015">Disulfide bond</keyword>
<evidence type="ECO:0000313" key="11">
    <source>
        <dbReference type="EMBL" id="EGN56390.1"/>
    </source>
</evidence>
<dbReference type="Pfam" id="PF16499">
    <property type="entry name" value="Melibiase_2"/>
    <property type="match status" value="1"/>
</dbReference>
<protein>
    <recommendedName>
        <fullName evidence="3 8">Alpha-galactosidase</fullName>
        <ecNumber evidence="3 8">3.2.1.22</ecNumber>
    </recommendedName>
    <alternativeName>
        <fullName evidence="8">Melibiase</fullName>
    </alternativeName>
</protein>
<reference evidence="12" key="1">
    <citation type="journal article" date="2011" name="Stand. Genomic Sci.">
        <title>Non-contiguous finished genome sequence of the opportunistic oral pathogen Prevotella multisaccharivorax type strain (PPPA20).</title>
        <authorList>
            <person name="Pati A."/>
            <person name="Gronow S."/>
            <person name="Lu M."/>
            <person name="Lapidus A."/>
            <person name="Nolan M."/>
            <person name="Lucas S."/>
            <person name="Hammon N."/>
            <person name="Deshpande S."/>
            <person name="Cheng J.F."/>
            <person name="Tapia R."/>
            <person name="Han C."/>
            <person name="Goodwin L."/>
            <person name="Pitluck S."/>
            <person name="Liolios K."/>
            <person name="Pagani I."/>
            <person name="Mavromatis K."/>
            <person name="Mikhailova N."/>
            <person name="Huntemann M."/>
            <person name="Chen A."/>
            <person name="Palaniappan K."/>
            <person name="Land M."/>
            <person name="Hauser L."/>
            <person name="Detter J.C."/>
            <person name="Brambilla E.M."/>
            <person name="Rohde M."/>
            <person name="Goker M."/>
            <person name="Woyke T."/>
            <person name="Bristow J."/>
            <person name="Eisen J.A."/>
            <person name="Markowitz V."/>
            <person name="Hugenholtz P."/>
            <person name="Kyrpides N.C."/>
            <person name="Klenk H.P."/>
            <person name="Ivanova N."/>
        </authorList>
    </citation>
    <scope>NUCLEOTIDE SEQUENCE [LARGE SCALE GENOMIC DNA]</scope>
    <source>
        <strain evidence="12">DSM 17128</strain>
    </source>
</reference>
<keyword evidence="7 8" id="KW-0326">Glycosidase</keyword>
<comment type="similarity">
    <text evidence="2 8">Belongs to the glycosyl hydrolase 27 family.</text>
</comment>
<feature type="signal peptide" evidence="9">
    <location>
        <begin position="1"/>
        <end position="18"/>
    </location>
</feature>
<dbReference type="EMBL" id="GL945017">
    <property type="protein sequence ID" value="EGN56390.1"/>
    <property type="molecule type" value="Genomic_DNA"/>
</dbReference>
<dbReference type="HOGENOM" id="CLU_013093_1_1_10"/>
<dbReference type="eggNOG" id="COG3345">
    <property type="taxonomic scope" value="Bacteria"/>
</dbReference>
<dbReference type="Gene3D" id="2.60.40.1180">
    <property type="entry name" value="Golgi alpha-mannosidase II"/>
    <property type="match status" value="1"/>
</dbReference>
<dbReference type="SUPFAM" id="SSF51445">
    <property type="entry name" value="(Trans)glycosidases"/>
    <property type="match status" value="1"/>
</dbReference>
<dbReference type="PANTHER" id="PTHR11452:SF75">
    <property type="entry name" value="ALPHA-GALACTOSIDASE MEL1"/>
    <property type="match status" value="1"/>
</dbReference>
<dbReference type="RefSeq" id="WP_007573480.1">
    <property type="nucleotide sequence ID" value="NZ_BPTS01000001.1"/>
</dbReference>
<sequence>MKKLILLCILCVSTVFNAKAQKWENLADTPLMGWSSWNCFADKIDEEKIVGIIDAVVSSGLKDAGYVYVNIDDCWHGKRDANGFITVNEQRFPHGMKWLADYAHAKGLKLGIYSCAGYQTCAGLPGSYGHEYQDALQYARWGIDFLKEDWCNTPDLNPKAAYQLMSDALRTAGRPIYFNLCEWGRNQPWHWARDMAHSWRTTGDIGVGFAELIKHYEEGAWRPNTVMKNLELTDTLRQYAGPGHWNDPDMLEVGNGMTQSEDRAHFTMWCMLAAPLVLGNDIRTMSDATKGIVLNKDMIAIDQDKLGVQGLHFCDTQGLALWFKPLANGDWAFTILNATKNDVRFGLNWQEFNLTDSQVSKKSTNFNTTVYRVYNLWSHKFEGKTSKKNKIERTLTIPSHDVVSYRLMLNQ</sequence>
<evidence type="ECO:0000256" key="4">
    <source>
        <dbReference type="ARBA" id="ARBA00022729"/>
    </source>
</evidence>
<evidence type="ECO:0000256" key="6">
    <source>
        <dbReference type="ARBA" id="ARBA00023157"/>
    </source>
</evidence>
<dbReference type="EC" id="3.2.1.22" evidence="3 8"/>
<feature type="domain" description="Alpha galactosidase C-terminal" evidence="10">
    <location>
        <begin position="317"/>
        <end position="407"/>
    </location>
</feature>
<dbReference type="InterPro" id="IPR000111">
    <property type="entry name" value="Glyco_hydro_27/36_CS"/>
</dbReference>
<dbReference type="CDD" id="cd14792">
    <property type="entry name" value="GH27"/>
    <property type="match status" value="1"/>
</dbReference>
<dbReference type="GO" id="GO:0016052">
    <property type="term" value="P:carbohydrate catabolic process"/>
    <property type="evidence" value="ECO:0007669"/>
    <property type="project" value="UniProtKB-ARBA"/>
</dbReference>
<feature type="chain" id="PRO_5003381139" description="Alpha-galactosidase" evidence="9">
    <location>
        <begin position="19"/>
        <end position="411"/>
    </location>
</feature>
<dbReference type="SUPFAM" id="SSF51011">
    <property type="entry name" value="Glycosyl hydrolase domain"/>
    <property type="match status" value="1"/>
</dbReference>
<dbReference type="InterPro" id="IPR013785">
    <property type="entry name" value="Aldolase_TIM"/>
</dbReference>
<proteinExistence type="inferred from homology"/>
<dbReference type="InterPro" id="IPR041233">
    <property type="entry name" value="Melibiase_C"/>
</dbReference>
<dbReference type="GO" id="GO:0004557">
    <property type="term" value="F:alpha-galactosidase activity"/>
    <property type="evidence" value="ECO:0007669"/>
    <property type="project" value="UniProtKB-EC"/>
</dbReference>
<dbReference type="Gene3D" id="3.20.20.70">
    <property type="entry name" value="Aldolase class I"/>
    <property type="match status" value="1"/>
</dbReference>
<evidence type="ECO:0000313" key="12">
    <source>
        <dbReference type="Proteomes" id="UP000002772"/>
    </source>
</evidence>
<evidence type="ECO:0000256" key="5">
    <source>
        <dbReference type="ARBA" id="ARBA00022801"/>
    </source>
</evidence>
<evidence type="ECO:0000256" key="1">
    <source>
        <dbReference type="ARBA" id="ARBA00001255"/>
    </source>
</evidence>
<evidence type="ECO:0000259" key="10">
    <source>
        <dbReference type="Pfam" id="PF17801"/>
    </source>
</evidence>
<evidence type="ECO:0000256" key="2">
    <source>
        <dbReference type="ARBA" id="ARBA00009743"/>
    </source>
</evidence>
<dbReference type="InterPro" id="IPR017853">
    <property type="entry name" value="GH"/>
</dbReference>
<evidence type="ECO:0000256" key="8">
    <source>
        <dbReference type="RuleBase" id="RU361168"/>
    </source>
</evidence>
<gene>
    <name evidence="11" type="ORF">Premu_0938</name>
</gene>
<name>F8N7G3_9BACT</name>
<dbReference type="PANTHER" id="PTHR11452">
    <property type="entry name" value="ALPHA-GALACTOSIDASE/ALPHA-N-ACETYLGALACTOSAMINIDASE"/>
    <property type="match status" value="1"/>
</dbReference>
<evidence type="ECO:0000256" key="7">
    <source>
        <dbReference type="ARBA" id="ARBA00023295"/>
    </source>
</evidence>
<dbReference type="InterPro" id="IPR013780">
    <property type="entry name" value="Glyco_hydro_b"/>
</dbReference>
<keyword evidence="5 8" id="KW-0378">Hydrolase</keyword>
<dbReference type="InterPro" id="IPR002241">
    <property type="entry name" value="Glyco_hydro_27"/>
</dbReference>
<keyword evidence="12" id="KW-1185">Reference proteome</keyword>